<dbReference type="InterPro" id="IPR036291">
    <property type="entry name" value="NAD(P)-bd_dom_sf"/>
</dbReference>
<dbReference type="Gene3D" id="3.30.360.10">
    <property type="entry name" value="Dihydrodipicolinate Reductase, domain 2"/>
    <property type="match status" value="1"/>
</dbReference>
<dbReference type="InterPro" id="IPR055170">
    <property type="entry name" value="GFO_IDH_MocA-like_dom"/>
</dbReference>
<proteinExistence type="predicted"/>
<name>A0A316E7X1_9BACT</name>
<keyword evidence="4" id="KW-1185">Reference proteome</keyword>
<dbReference type="PANTHER" id="PTHR43708">
    <property type="entry name" value="CONSERVED EXPRESSED OXIDOREDUCTASE (EUROFUNG)"/>
    <property type="match status" value="1"/>
</dbReference>
<dbReference type="Proteomes" id="UP000245489">
    <property type="component" value="Unassembled WGS sequence"/>
</dbReference>
<feature type="domain" description="Gfo/Idh/MocA-like oxidoreductase N-terminal" evidence="1">
    <location>
        <begin position="5"/>
        <end position="135"/>
    </location>
</feature>
<evidence type="ECO:0000259" key="1">
    <source>
        <dbReference type="Pfam" id="PF01408"/>
    </source>
</evidence>
<dbReference type="Gene3D" id="3.40.50.720">
    <property type="entry name" value="NAD(P)-binding Rossmann-like Domain"/>
    <property type="match status" value="1"/>
</dbReference>
<dbReference type="GO" id="GO:0000166">
    <property type="term" value="F:nucleotide binding"/>
    <property type="evidence" value="ECO:0007669"/>
    <property type="project" value="InterPro"/>
</dbReference>
<dbReference type="InterPro" id="IPR000683">
    <property type="entry name" value="Gfo/Idh/MocA-like_OxRdtase_N"/>
</dbReference>
<reference evidence="3 4" key="1">
    <citation type="submission" date="2018-05" db="EMBL/GenBank/DDBJ databases">
        <title>Genomic Encyclopedia of Archaeal and Bacterial Type Strains, Phase II (KMG-II): from individual species to whole genera.</title>
        <authorList>
            <person name="Goeker M."/>
        </authorList>
    </citation>
    <scope>NUCLEOTIDE SEQUENCE [LARGE SCALE GENOMIC DNA]</scope>
    <source>
        <strain evidence="3 4">DSM 22214</strain>
    </source>
</reference>
<evidence type="ECO:0000259" key="2">
    <source>
        <dbReference type="Pfam" id="PF22725"/>
    </source>
</evidence>
<dbReference type="InterPro" id="IPR051317">
    <property type="entry name" value="Gfo/Idh/MocA_oxidoreduct"/>
</dbReference>
<dbReference type="Pfam" id="PF22725">
    <property type="entry name" value="GFO_IDH_MocA_C3"/>
    <property type="match status" value="1"/>
</dbReference>
<comment type="caution">
    <text evidence="3">The sequence shown here is derived from an EMBL/GenBank/DDBJ whole genome shotgun (WGS) entry which is preliminary data.</text>
</comment>
<dbReference type="AlphaFoldDB" id="A0A316E7X1"/>
<evidence type="ECO:0000313" key="4">
    <source>
        <dbReference type="Proteomes" id="UP000245489"/>
    </source>
</evidence>
<feature type="domain" description="GFO/IDH/MocA-like oxidoreductase" evidence="2">
    <location>
        <begin position="146"/>
        <end position="276"/>
    </location>
</feature>
<sequence length="404" mass="44289">MARKIRMGMIGGSLDAFIGAVHRRGAALDGEVELVCGAFSSNPEKSKATGEALYLPANRVYGSFEEMILKEKELPEGERMDFVTIVTPNHVHFAAAKMALENGFHVVSDKPATLNTEEVYLLRDIIEKSGLIYCLTHNYCAYPMVKEAKQMIKNGVIGKVRKVIVEYPQGWLSQLLEATGQKQAGWRTDPARCGAAGGVGDIGTHAENLAEYITGLKITEICADLTIFVEGRQLDDDANMLLRFDNGAKGILHNSQICNGEENDLNIRIYGEFGGLKWKQMDPNTLILTNQEKGSRIIRTGVGDLSPQAQAHTRQPAGHPEGYIETFASIYRNFSYALRARWGEVAKENAAGGLAGESEILTGGYNPEIHDFPGIEEGIRGMVFIDTVVKSNEAGAVWTKVEEH</sequence>
<organism evidence="3 4">
    <name type="scientific">Arcicella aurantiaca</name>
    <dbReference type="NCBI Taxonomy" id="591202"/>
    <lineage>
        <taxon>Bacteria</taxon>
        <taxon>Pseudomonadati</taxon>
        <taxon>Bacteroidota</taxon>
        <taxon>Cytophagia</taxon>
        <taxon>Cytophagales</taxon>
        <taxon>Flectobacillaceae</taxon>
        <taxon>Arcicella</taxon>
    </lineage>
</organism>
<dbReference type="PANTHER" id="PTHR43708:SF3">
    <property type="entry name" value="OXIDOREDUCTASE"/>
    <property type="match status" value="1"/>
</dbReference>
<protein>
    <submittedName>
        <fullName evidence="3">Putative dehydrogenase</fullName>
    </submittedName>
</protein>
<dbReference type="SUPFAM" id="SSF55347">
    <property type="entry name" value="Glyceraldehyde-3-phosphate dehydrogenase-like, C-terminal domain"/>
    <property type="match status" value="1"/>
</dbReference>
<dbReference type="Pfam" id="PF01408">
    <property type="entry name" value="GFO_IDH_MocA"/>
    <property type="match status" value="1"/>
</dbReference>
<dbReference type="EMBL" id="QGGO01000013">
    <property type="protein sequence ID" value="PWK26166.1"/>
    <property type="molecule type" value="Genomic_DNA"/>
</dbReference>
<gene>
    <name evidence="3" type="ORF">LV89_02647</name>
</gene>
<accession>A0A316E7X1</accession>
<dbReference type="SUPFAM" id="SSF51735">
    <property type="entry name" value="NAD(P)-binding Rossmann-fold domains"/>
    <property type="match status" value="1"/>
</dbReference>
<evidence type="ECO:0000313" key="3">
    <source>
        <dbReference type="EMBL" id="PWK26166.1"/>
    </source>
</evidence>